<sequence>MPDELKEDPTRLTIGRTVTGGSLGMAALEGYAAAIDVSGFLSVSMHASLVLPDVRQPQECLKISFLVTYGTSRLDDAKHLYWNSSPALDNLTWTTVPAELKHDINCSMLLVHPSPKFSELFSTLRHSLYCLDPSLPLHKATHGSISAAVPPTIPAKHPAETPAEQRLPGPKFVKLPSQTTSPALATEKKKTIPQSSPLVPPAPAPAPPSSALASPAPQASPPKPPSREPPESDVIDLTQPTPELVPALVQNRPLPSKPNPPQQAPSLPNLA</sequence>
<evidence type="ECO:0000313" key="1">
    <source>
        <dbReference type="EMBL" id="KAI9451644.1"/>
    </source>
</evidence>
<protein>
    <submittedName>
        <fullName evidence="1">Uncharacterized protein</fullName>
    </submittedName>
</protein>
<dbReference type="Proteomes" id="UP001207468">
    <property type="component" value="Unassembled WGS sequence"/>
</dbReference>
<comment type="caution">
    <text evidence="1">The sequence shown here is derived from an EMBL/GenBank/DDBJ whole genome shotgun (WGS) entry which is preliminary data.</text>
</comment>
<organism evidence="1 2">
    <name type="scientific">Russula earlei</name>
    <dbReference type="NCBI Taxonomy" id="71964"/>
    <lineage>
        <taxon>Eukaryota</taxon>
        <taxon>Fungi</taxon>
        <taxon>Dikarya</taxon>
        <taxon>Basidiomycota</taxon>
        <taxon>Agaricomycotina</taxon>
        <taxon>Agaricomycetes</taxon>
        <taxon>Russulales</taxon>
        <taxon>Russulaceae</taxon>
        <taxon>Russula</taxon>
    </lineage>
</organism>
<proteinExistence type="predicted"/>
<evidence type="ECO:0000313" key="2">
    <source>
        <dbReference type="Proteomes" id="UP001207468"/>
    </source>
</evidence>
<accession>A0ACC0TXC8</accession>
<name>A0ACC0TXC8_9AGAM</name>
<keyword evidence="2" id="KW-1185">Reference proteome</keyword>
<reference evidence="1" key="1">
    <citation type="submission" date="2021-03" db="EMBL/GenBank/DDBJ databases">
        <title>Evolutionary priming and transition to the ectomycorrhizal habit in an iconic lineage of mushroom-forming fungi: is preadaptation a requirement?</title>
        <authorList>
            <consortium name="DOE Joint Genome Institute"/>
            <person name="Looney B.P."/>
            <person name="Miyauchi S."/>
            <person name="Morin E."/>
            <person name="Drula E."/>
            <person name="Courty P.E."/>
            <person name="Chicoki N."/>
            <person name="Fauchery L."/>
            <person name="Kohler A."/>
            <person name="Kuo A."/>
            <person name="LaButti K."/>
            <person name="Pangilinan J."/>
            <person name="Lipzen A."/>
            <person name="Riley R."/>
            <person name="Andreopoulos W."/>
            <person name="He G."/>
            <person name="Johnson J."/>
            <person name="Barry K.W."/>
            <person name="Grigoriev I.V."/>
            <person name="Nagy L."/>
            <person name="Hibbett D."/>
            <person name="Henrissat B."/>
            <person name="Matheny P.B."/>
            <person name="Labbe J."/>
            <person name="Martin A.F."/>
        </authorList>
    </citation>
    <scope>NUCLEOTIDE SEQUENCE</scope>
    <source>
        <strain evidence="1">BPL698</strain>
    </source>
</reference>
<dbReference type="EMBL" id="JAGFNK010000366">
    <property type="protein sequence ID" value="KAI9451644.1"/>
    <property type="molecule type" value="Genomic_DNA"/>
</dbReference>
<gene>
    <name evidence="1" type="ORF">F5148DRAFT_1290011</name>
</gene>